<protein>
    <submittedName>
        <fullName evidence="10">Uncharacterized protein</fullName>
    </submittedName>
</protein>
<dbReference type="GO" id="GO:0000139">
    <property type="term" value="C:Golgi membrane"/>
    <property type="evidence" value="ECO:0007669"/>
    <property type="project" value="UniProtKB-SubCell"/>
</dbReference>
<dbReference type="EMBL" id="KZ308165">
    <property type="protein sequence ID" value="KAG8223556.1"/>
    <property type="molecule type" value="Genomic_DNA"/>
</dbReference>
<evidence type="ECO:0000256" key="5">
    <source>
        <dbReference type="ARBA" id="ARBA00022968"/>
    </source>
</evidence>
<keyword evidence="7" id="KW-0333">Golgi apparatus</keyword>
<evidence type="ECO:0000256" key="6">
    <source>
        <dbReference type="ARBA" id="ARBA00022989"/>
    </source>
</evidence>
<organism evidence="10 11">
    <name type="scientific">Ladona fulva</name>
    <name type="common">Scarce chaser dragonfly</name>
    <name type="synonym">Libellula fulva</name>
    <dbReference type="NCBI Taxonomy" id="123851"/>
    <lineage>
        <taxon>Eukaryota</taxon>
        <taxon>Metazoa</taxon>
        <taxon>Ecdysozoa</taxon>
        <taxon>Arthropoda</taxon>
        <taxon>Hexapoda</taxon>
        <taxon>Insecta</taxon>
        <taxon>Pterygota</taxon>
        <taxon>Palaeoptera</taxon>
        <taxon>Odonata</taxon>
        <taxon>Epiprocta</taxon>
        <taxon>Anisoptera</taxon>
        <taxon>Libelluloidea</taxon>
        <taxon>Libellulidae</taxon>
        <taxon>Ladona</taxon>
    </lineage>
</organism>
<feature type="transmembrane region" description="Helical" evidence="9">
    <location>
        <begin position="70"/>
        <end position="94"/>
    </location>
</feature>
<evidence type="ECO:0000256" key="3">
    <source>
        <dbReference type="ARBA" id="ARBA00022490"/>
    </source>
</evidence>
<reference evidence="10" key="2">
    <citation type="submission" date="2017-10" db="EMBL/GenBank/DDBJ databases">
        <title>Ladona fulva Genome sequencing and assembly.</title>
        <authorList>
            <person name="Murali S."/>
            <person name="Richards S."/>
            <person name="Bandaranaike D."/>
            <person name="Bellair M."/>
            <person name="Blankenburg K."/>
            <person name="Chao H."/>
            <person name="Dinh H."/>
            <person name="Doddapaneni H."/>
            <person name="Dugan-Rocha S."/>
            <person name="Elkadiri S."/>
            <person name="Gnanaolivu R."/>
            <person name="Hernandez B."/>
            <person name="Skinner E."/>
            <person name="Javaid M."/>
            <person name="Lee S."/>
            <person name="Li M."/>
            <person name="Ming W."/>
            <person name="Munidasa M."/>
            <person name="Muniz J."/>
            <person name="Nguyen L."/>
            <person name="Hughes D."/>
            <person name="Osuji N."/>
            <person name="Pu L.-L."/>
            <person name="Puazo M."/>
            <person name="Qu C."/>
            <person name="Quiroz J."/>
            <person name="Raj R."/>
            <person name="Weissenberger G."/>
            <person name="Xin Y."/>
            <person name="Zou X."/>
            <person name="Han Y."/>
            <person name="Worley K."/>
            <person name="Muzny D."/>
            <person name="Gibbs R."/>
        </authorList>
    </citation>
    <scope>NUCLEOTIDE SEQUENCE</scope>
    <source>
        <strain evidence="10">Sampled in the wild</strain>
    </source>
</reference>
<keyword evidence="4 9" id="KW-0812">Transmembrane</keyword>
<dbReference type="Proteomes" id="UP000792457">
    <property type="component" value="Unassembled WGS sequence"/>
</dbReference>
<dbReference type="AlphaFoldDB" id="A0A8K0JWC0"/>
<evidence type="ECO:0000256" key="2">
    <source>
        <dbReference type="ARBA" id="ARBA00004496"/>
    </source>
</evidence>
<dbReference type="PANTHER" id="PTHR35259:SF1">
    <property type="entry name" value="BOMBESIN RECEPTOR-ACTIVATED PROTEIN C6ORF89"/>
    <property type="match status" value="1"/>
</dbReference>
<keyword evidence="8 9" id="KW-0472">Membrane</keyword>
<keyword evidence="11" id="KW-1185">Reference proteome</keyword>
<keyword evidence="5" id="KW-0735">Signal-anchor</keyword>
<dbReference type="InterPro" id="IPR038757">
    <property type="entry name" value="BRAP"/>
</dbReference>
<dbReference type="OrthoDB" id="10036464at2759"/>
<proteinExistence type="predicted"/>
<accession>A0A8K0JWC0</accession>
<evidence type="ECO:0000313" key="10">
    <source>
        <dbReference type="EMBL" id="KAG8223556.1"/>
    </source>
</evidence>
<evidence type="ECO:0000313" key="11">
    <source>
        <dbReference type="Proteomes" id="UP000792457"/>
    </source>
</evidence>
<keyword evidence="3" id="KW-0963">Cytoplasm</keyword>
<gene>
    <name evidence="10" type="ORF">J437_LFUL004430</name>
</gene>
<evidence type="ECO:0000256" key="1">
    <source>
        <dbReference type="ARBA" id="ARBA00004323"/>
    </source>
</evidence>
<comment type="caution">
    <text evidence="10">The sequence shown here is derived from an EMBL/GenBank/DDBJ whole genome shotgun (WGS) entry which is preliminary data.</text>
</comment>
<evidence type="ECO:0000256" key="9">
    <source>
        <dbReference type="SAM" id="Phobius"/>
    </source>
</evidence>
<keyword evidence="6 9" id="KW-1133">Transmembrane helix</keyword>
<reference evidence="10" key="1">
    <citation type="submission" date="2013-04" db="EMBL/GenBank/DDBJ databases">
        <authorList>
            <person name="Qu J."/>
            <person name="Murali S.C."/>
            <person name="Bandaranaike D."/>
            <person name="Bellair M."/>
            <person name="Blankenburg K."/>
            <person name="Chao H."/>
            <person name="Dinh H."/>
            <person name="Doddapaneni H."/>
            <person name="Downs B."/>
            <person name="Dugan-Rocha S."/>
            <person name="Elkadiri S."/>
            <person name="Gnanaolivu R.D."/>
            <person name="Hernandez B."/>
            <person name="Javaid M."/>
            <person name="Jayaseelan J.C."/>
            <person name="Lee S."/>
            <person name="Li M."/>
            <person name="Ming W."/>
            <person name="Munidasa M."/>
            <person name="Muniz J."/>
            <person name="Nguyen L."/>
            <person name="Ongeri F."/>
            <person name="Osuji N."/>
            <person name="Pu L.-L."/>
            <person name="Puazo M."/>
            <person name="Qu C."/>
            <person name="Quiroz J."/>
            <person name="Raj R."/>
            <person name="Weissenberger G."/>
            <person name="Xin Y."/>
            <person name="Zou X."/>
            <person name="Han Y."/>
            <person name="Richards S."/>
            <person name="Worley K."/>
            <person name="Muzny D."/>
            <person name="Gibbs R."/>
        </authorList>
    </citation>
    <scope>NUCLEOTIDE SEQUENCE</scope>
    <source>
        <strain evidence="10">Sampled in the wild</strain>
    </source>
</reference>
<evidence type="ECO:0000256" key="7">
    <source>
        <dbReference type="ARBA" id="ARBA00023034"/>
    </source>
</evidence>
<sequence length="373" mass="43089">MASKAYKRILTWNELEAEIENAKLKGKCWDITDSQINEVIEDSLRILENKEDVDTNSTSRSCRSIRKCTALFTTFIMQILNLIWWIILVAGVLYCILACHNPTQKLVTRHIQDYIYPFMRTFRLFTLPLLKLYPSLVDWHEEQCLVRNPFYKVQNLDCWPCEQVRSVLDLSGLKNFTEYYHHSGIPFVVKDALSQDSSLETLQRIYAENKEFFKRDAPKFSSSDSGLKSLDSFLDPNNHDAFNVSKNPEIHVTWKINRAGPARILRETYPKPYFVPEGTEIAIQRFLFFNGPESPAHDLPLTDFANVWITAAGDGERLISLWPASQCSHACSPTSVVLKPGQILFYNWQFWRPRSLPVHGSKGLSIMYLGSFY</sequence>
<comment type="subcellular location">
    <subcellularLocation>
        <location evidence="2">Cytoplasm</location>
    </subcellularLocation>
    <subcellularLocation>
        <location evidence="1">Golgi apparatus membrane</location>
        <topology evidence="1">Single-pass type II membrane protein</topology>
    </subcellularLocation>
</comment>
<name>A0A8K0JWC0_LADFU</name>
<dbReference type="PANTHER" id="PTHR35259">
    <property type="entry name" value="BOMBESIN RECEPTOR-ACTIVATED PROTEIN C6ORF89"/>
    <property type="match status" value="1"/>
</dbReference>
<evidence type="ECO:0000256" key="8">
    <source>
        <dbReference type="ARBA" id="ARBA00023136"/>
    </source>
</evidence>
<evidence type="ECO:0000256" key="4">
    <source>
        <dbReference type="ARBA" id="ARBA00022692"/>
    </source>
</evidence>